<dbReference type="InterPro" id="IPR017452">
    <property type="entry name" value="GPCR_Rhodpsn_7TM"/>
</dbReference>
<feature type="domain" description="G-protein coupled receptors family 1 profile" evidence="10">
    <location>
        <begin position="35"/>
        <end position="188"/>
    </location>
</feature>
<reference evidence="11" key="1">
    <citation type="journal article" date="2011" name="Genome Biol.">
        <title>The draft genome of the carcinogenic human liver fluke Clonorchis sinensis.</title>
        <authorList>
            <person name="Wang X."/>
            <person name="Chen W."/>
            <person name="Huang Y."/>
            <person name="Sun J."/>
            <person name="Men J."/>
            <person name="Liu H."/>
            <person name="Luo F."/>
            <person name="Guo L."/>
            <person name="Lv X."/>
            <person name="Deng C."/>
            <person name="Zhou C."/>
            <person name="Fan Y."/>
            <person name="Li X."/>
            <person name="Huang L."/>
            <person name="Hu Y."/>
            <person name="Liang C."/>
            <person name="Hu X."/>
            <person name="Xu J."/>
            <person name="Yu X."/>
        </authorList>
    </citation>
    <scope>NUCLEOTIDE SEQUENCE [LARGE SCALE GENOMIC DNA]</scope>
    <source>
        <strain evidence="11">Henan</strain>
    </source>
</reference>
<evidence type="ECO:0000313" key="11">
    <source>
        <dbReference type="EMBL" id="GAA34289.2"/>
    </source>
</evidence>
<keyword evidence="4 9" id="KW-1133">Transmembrane helix</keyword>
<evidence type="ECO:0000259" key="10">
    <source>
        <dbReference type="PROSITE" id="PS50262"/>
    </source>
</evidence>
<name>H2KU05_CLOSI</name>
<feature type="transmembrane region" description="Helical" evidence="9">
    <location>
        <begin position="144"/>
        <end position="166"/>
    </location>
</feature>
<dbReference type="Pfam" id="PF00001">
    <property type="entry name" value="7tm_1"/>
    <property type="match status" value="1"/>
</dbReference>
<protein>
    <submittedName>
        <fullName evidence="11">G-protein coupled receptor</fullName>
    </submittedName>
</protein>
<evidence type="ECO:0000256" key="4">
    <source>
        <dbReference type="ARBA" id="ARBA00022989"/>
    </source>
</evidence>
<feature type="transmembrane region" description="Helical" evidence="9">
    <location>
        <begin position="178"/>
        <end position="196"/>
    </location>
</feature>
<accession>H2KU05</accession>
<keyword evidence="12" id="KW-1185">Reference proteome</keyword>
<keyword evidence="3 9" id="KW-0812">Transmembrane</keyword>
<dbReference type="PANTHER" id="PTHR11334">
    <property type="entry name" value="MAS-RELATED G-PROTEIN COUPLED RECEPTOR"/>
    <property type="match status" value="1"/>
</dbReference>
<keyword evidence="6 9" id="KW-0472">Membrane</keyword>
<evidence type="ECO:0000256" key="3">
    <source>
        <dbReference type="ARBA" id="ARBA00022692"/>
    </source>
</evidence>
<evidence type="ECO:0000256" key="2">
    <source>
        <dbReference type="ARBA" id="ARBA00022475"/>
    </source>
</evidence>
<dbReference type="PANTHER" id="PTHR11334:SF29">
    <property type="entry name" value="MAS-RELATED G-PROTEIN COUPLED RECEPTOR MEMBER X2"/>
    <property type="match status" value="1"/>
</dbReference>
<feature type="transmembrane region" description="Helical" evidence="9">
    <location>
        <begin position="106"/>
        <end position="124"/>
    </location>
</feature>
<keyword evidence="5" id="KW-0297">G-protein coupled receptor</keyword>
<evidence type="ECO:0000256" key="1">
    <source>
        <dbReference type="ARBA" id="ARBA00004651"/>
    </source>
</evidence>
<keyword evidence="7 11" id="KW-0675">Receptor</keyword>
<comment type="subcellular location">
    <subcellularLocation>
        <location evidence="1">Cell membrane</location>
        <topology evidence="1">Multi-pass membrane protein</topology>
    </subcellularLocation>
</comment>
<dbReference type="GO" id="GO:0004930">
    <property type="term" value="F:G protein-coupled receptor activity"/>
    <property type="evidence" value="ECO:0007669"/>
    <property type="project" value="UniProtKB-KW"/>
</dbReference>
<dbReference type="InterPro" id="IPR026234">
    <property type="entry name" value="MRGPCRFAMILY"/>
</dbReference>
<proteinExistence type="predicted"/>
<organism evidence="11 12">
    <name type="scientific">Clonorchis sinensis</name>
    <name type="common">Chinese liver fluke</name>
    <dbReference type="NCBI Taxonomy" id="79923"/>
    <lineage>
        <taxon>Eukaryota</taxon>
        <taxon>Metazoa</taxon>
        <taxon>Spiralia</taxon>
        <taxon>Lophotrochozoa</taxon>
        <taxon>Platyhelminthes</taxon>
        <taxon>Trematoda</taxon>
        <taxon>Digenea</taxon>
        <taxon>Opisthorchiida</taxon>
        <taxon>Opisthorchiata</taxon>
        <taxon>Opisthorchiidae</taxon>
        <taxon>Clonorchis</taxon>
    </lineage>
</organism>
<feature type="transmembrane region" description="Helical" evidence="9">
    <location>
        <begin position="20"/>
        <end position="43"/>
    </location>
</feature>
<sequence>MSADSCGFLVKNIQSSVNYFRAYVTPILTIVGVFGNAVALYLFATHQPRNRFAIYAMALAISDSLVLLSNSFLDDFVGSGLPFLSNGRLGVKLDALSVEACRLMELTGFWFIFTSGSLLVAFSLDRVACLFRPMQCRTNEGIKVALLVCGVIMALGLLLGLPQVMLFELSDRPAANTTQAYLFSLALCVALSTTSLRSSKRAYKCSPNGRHQRKFRAGDYYPESYTNLNNFRNVVVLQCHVAVKSQKCISQTNEHCGSTYPKAVQLTTDKLTLDARYSYLLQTVQKLEQISGKTTFLISVCITKEFVAQELVLPVDENDSTHIVHLKPVQNPSPASLHGEESKTAAYSVFMVPTHKWFPVPIKCCTGF</sequence>
<dbReference type="AlphaFoldDB" id="H2KU05"/>
<evidence type="ECO:0000256" key="9">
    <source>
        <dbReference type="SAM" id="Phobius"/>
    </source>
</evidence>
<evidence type="ECO:0000256" key="6">
    <source>
        <dbReference type="ARBA" id="ARBA00023136"/>
    </source>
</evidence>
<feature type="transmembrane region" description="Helical" evidence="9">
    <location>
        <begin position="52"/>
        <end position="73"/>
    </location>
</feature>
<keyword evidence="2" id="KW-1003">Cell membrane</keyword>
<evidence type="ECO:0000256" key="5">
    <source>
        <dbReference type="ARBA" id="ARBA00023040"/>
    </source>
</evidence>
<keyword evidence="8" id="KW-0807">Transducer</keyword>
<evidence type="ECO:0000256" key="7">
    <source>
        <dbReference type="ARBA" id="ARBA00023170"/>
    </source>
</evidence>
<dbReference type="SUPFAM" id="SSF81321">
    <property type="entry name" value="Family A G protein-coupled receptor-like"/>
    <property type="match status" value="1"/>
</dbReference>
<dbReference type="InterPro" id="IPR000276">
    <property type="entry name" value="GPCR_Rhodpsn"/>
</dbReference>
<dbReference type="PROSITE" id="PS50262">
    <property type="entry name" value="G_PROTEIN_RECEP_F1_2"/>
    <property type="match status" value="1"/>
</dbReference>
<gene>
    <name evidence="11" type="ORF">CLF_107058</name>
</gene>
<dbReference type="EMBL" id="DF143972">
    <property type="protein sequence ID" value="GAA34289.2"/>
    <property type="molecule type" value="Genomic_DNA"/>
</dbReference>
<evidence type="ECO:0000256" key="8">
    <source>
        <dbReference type="ARBA" id="ARBA00023224"/>
    </source>
</evidence>
<dbReference type="GO" id="GO:0005886">
    <property type="term" value="C:plasma membrane"/>
    <property type="evidence" value="ECO:0007669"/>
    <property type="project" value="UniProtKB-SubCell"/>
</dbReference>
<dbReference type="Proteomes" id="UP000008909">
    <property type="component" value="Unassembled WGS sequence"/>
</dbReference>
<evidence type="ECO:0000313" key="12">
    <source>
        <dbReference type="Proteomes" id="UP000008909"/>
    </source>
</evidence>
<dbReference type="Gene3D" id="1.20.1070.10">
    <property type="entry name" value="Rhodopsin 7-helix transmembrane proteins"/>
    <property type="match status" value="1"/>
</dbReference>